<feature type="transmembrane region" description="Helical" evidence="13">
    <location>
        <begin position="146"/>
        <end position="167"/>
    </location>
</feature>
<evidence type="ECO:0000256" key="2">
    <source>
        <dbReference type="ARBA" id="ARBA00007376"/>
    </source>
</evidence>
<dbReference type="KEGG" id="xla:108702442"/>
<evidence type="ECO:0000256" key="9">
    <source>
        <dbReference type="ARBA" id="ARBA00023170"/>
    </source>
</evidence>
<dbReference type="Proteomes" id="UP000186698">
    <property type="component" value="Chromosome 9_10S"/>
</dbReference>
<evidence type="ECO:0000313" key="16">
    <source>
        <dbReference type="RefSeq" id="XP_018093381.1"/>
    </source>
</evidence>
<keyword evidence="10 12" id="KW-0807">Transducer</keyword>
<dbReference type="Gene3D" id="1.20.1070.10">
    <property type="entry name" value="Rhodopsin 7-helix transmembrane proteins"/>
    <property type="match status" value="1"/>
</dbReference>
<keyword evidence="5 12" id="KW-0812">Transmembrane</keyword>
<keyword evidence="15" id="KW-1185">Reference proteome</keyword>
<dbReference type="Pfam" id="PF05296">
    <property type="entry name" value="TAS2R"/>
    <property type="match status" value="1"/>
</dbReference>
<dbReference type="SUPFAM" id="SSF81321">
    <property type="entry name" value="Family A G protein-coupled receptor-like"/>
    <property type="match status" value="1"/>
</dbReference>
<dbReference type="GO" id="GO:0004930">
    <property type="term" value="F:G protein-coupled receptor activity"/>
    <property type="evidence" value="ECO:0007669"/>
    <property type="project" value="UniProtKB-KW"/>
</dbReference>
<feature type="transmembrane region" description="Helical" evidence="13">
    <location>
        <begin position="251"/>
        <end position="273"/>
    </location>
</feature>
<evidence type="ECO:0000256" key="11">
    <source>
        <dbReference type="RuleBase" id="RU004423"/>
    </source>
</evidence>
<keyword evidence="4 12" id="KW-0716">Sensory transduction</keyword>
<evidence type="ECO:0000256" key="4">
    <source>
        <dbReference type="ARBA" id="ARBA00022606"/>
    </source>
</evidence>
<dbReference type="GeneID" id="108702442"/>
<feature type="transmembrane region" description="Helical" evidence="13">
    <location>
        <begin position="67"/>
        <end position="94"/>
    </location>
</feature>
<reference evidence="16" key="1">
    <citation type="submission" date="2025-08" db="UniProtKB">
        <authorList>
            <consortium name="RefSeq"/>
        </authorList>
    </citation>
    <scope>IDENTIFICATION</scope>
    <source>
        <strain evidence="16">J_2021</strain>
        <tissue evidence="16">Erythrocytes</tissue>
    </source>
</reference>
<comment type="similarity">
    <text evidence="2 11">Belongs to the G-protein coupled receptor T2R family.</text>
</comment>
<proteinExistence type="inferred from homology"/>
<dbReference type="RefSeq" id="XP_018093381.1">
    <property type="nucleotide sequence ID" value="XM_018237892.1"/>
</dbReference>
<feature type="transmembrane region" description="Helical" evidence="13">
    <location>
        <begin position="106"/>
        <end position="126"/>
    </location>
</feature>
<feature type="transmembrane region" description="Helical" evidence="13">
    <location>
        <begin position="20"/>
        <end position="46"/>
    </location>
</feature>
<dbReference type="PANTHER" id="PTHR11394">
    <property type="entry name" value="TASTE RECEPTOR TYPE 2"/>
    <property type="match status" value="1"/>
</dbReference>
<dbReference type="PROSITE" id="PS50262">
    <property type="entry name" value="G_PROTEIN_RECEP_F1_2"/>
    <property type="match status" value="1"/>
</dbReference>
<dbReference type="GO" id="GO:0016020">
    <property type="term" value="C:membrane"/>
    <property type="evidence" value="ECO:0000318"/>
    <property type="project" value="GO_Central"/>
</dbReference>
<evidence type="ECO:0000256" key="6">
    <source>
        <dbReference type="ARBA" id="ARBA00022989"/>
    </source>
</evidence>
<dbReference type="AlphaFoldDB" id="A0A8J0TYJ7"/>
<feature type="transmembrane region" description="Helical" evidence="13">
    <location>
        <begin position="196"/>
        <end position="222"/>
    </location>
</feature>
<dbReference type="InterPro" id="IPR007960">
    <property type="entry name" value="TAS2R"/>
</dbReference>
<evidence type="ECO:0000256" key="7">
    <source>
        <dbReference type="ARBA" id="ARBA00023040"/>
    </source>
</evidence>
<evidence type="ECO:0000256" key="5">
    <source>
        <dbReference type="ARBA" id="ARBA00022692"/>
    </source>
</evidence>
<evidence type="ECO:0000256" key="10">
    <source>
        <dbReference type="ARBA" id="ARBA00023224"/>
    </source>
</evidence>
<feature type="domain" description="G-protein coupled receptors family 1 profile" evidence="14">
    <location>
        <begin position="38"/>
        <end position="265"/>
    </location>
</feature>
<keyword evidence="9 12" id="KW-0675">Receptor</keyword>
<evidence type="ECO:0000313" key="15">
    <source>
        <dbReference type="Proteomes" id="UP000186698"/>
    </source>
</evidence>
<evidence type="ECO:0000259" key="14">
    <source>
        <dbReference type="PROSITE" id="PS50262"/>
    </source>
</evidence>
<evidence type="ECO:0000256" key="8">
    <source>
        <dbReference type="ARBA" id="ARBA00023136"/>
    </source>
</evidence>
<dbReference type="InterPro" id="IPR017452">
    <property type="entry name" value="GPCR_Rhodpsn_7TM"/>
</dbReference>
<comment type="subcellular location">
    <subcellularLocation>
        <location evidence="1 12">Membrane</location>
        <topology evidence="1 12">Multi-pass membrane protein</topology>
    </subcellularLocation>
</comment>
<gene>
    <name evidence="16" type="primary">LOC108702442</name>
</gene>
<keyword evidence="3 12" id="KW-0919">Taste</keyword>
<accession>A0A8J0TYJ7</accession>
<keyword evidence="6 13" id="KW-1133">Transmembrane helix</keyword>
<dbReference type="PANTHER" id="PTHR11394:SF147">
    <property type="entry name" value="TASTE RECEPTOR TYPE 2"/>
    <property type="match status" value="1"/>
</dbReference>
<keyword evidence="8 12" id="KW-0472">Membrane</keyword>
<organism evidence="15 16">
    <name type="scientific">Xenopus laevis</name>
    <name type="common">African clawed frog</name>
    <dbReference type="NCBI Taxonomy" id="8355"/>
    <lineage>
        <taxon>Eukaryota</taxon>
        <taxon>Metazoa</taxon>
        <taxon>Chordata</taxon>
        <taxon>Craniata</taxon>
        <taxon>Vertebrata</taxon>
        <taxon>Euteleostomi</taxon>
        <taxon>Amphibia</taxon>
        <taxon>Batrachia</taxon>
        <taxon>Anura</taxon>
        <taxon>Pipoidea</taxon>
        <taxon>Pipidae</taxon>
        <taxon>Xenopodinae</taxon>
        <taxon>Xenopus</taxon>
        <taxon>Xenopus</taxon>
    </lineage>
</organism>
<dbReference type="GO" id="GO:0033038">
    <property type="term" value="F:bitter taste receptor activity"/>
    <property type="evidence" value="ECO:0000318"/>
    <property type="project" value="GO_Central"/>
</dbReference>
<evidence type="ECO:0000256" key="13">
    <source>
        <dbReference type="SAM" id="Phobius"/>
    </source>
</evidence>
<dbReference type="FunFam" id="1.20.1070.10:FF:000055">
    <property type="entry name" value="Taste receptor type 2"/>
    <property type="match status" value="1"/>
</dbReference>
<sequence length="332" mass="38343">MDPMIFYSWNNYSTEEPMNAVGYAILFPGLIIALSILGILTSMFIMSVNFQSWIKGQNLNPTDLLNVALAFCNMVFSVSNYAFITCIFFITCWVFEYQVYVENYCFAYSLFCNSWLSSCLCFFYFVKVNNFKPGYLAWLKLRINTLVPRLILGTQVFSVLNSLLYLLGFSDENVENSAVPLVTNQTAIITDYRTCIYFYIFLLFINCCIPFLIILVTTSLNISSLYNHICRMQKNLGEFGGPSMKIHQRTVLTMTLLLIFYMLFYAVVLGYSFFLNTELFIWVYYTALSFFPPLQSIILIMGNSRLKQTCVNILNSCRKMFSERENAPTICT</sequence>
<name>A0A8J0TYJ7_XENLA</name>
<evidence type="ECO:0000256" key="1">
    <source>
        <dbReference type="ARBA" id="ARBA00004141"/>
    </source>
</evidence>
<feature type="transmembrane region" description="Helical" evidence="13">
    <location>
        <begin position="279"/>
        <end position="300"/>
    </location>
</feature>
<keyword evidence="7 12" id="KW-0297">G-protein coupled receptor</keyword>
<protein>
    <recommendedName>
        <fullName evidence="12">Taste receptor type 2</fullName>
    </recommendedName>
</protein>
<evidence type="ECO:0000256" key="12">
    <source>
        <dbReference type="RuleBase" id="RU004424"/>
    </source>
</evidence>
<evidence type="ECO:0000256" key="3">
    <source>
        <dbReference type="ARBA" id="ARBA00022480"/>
    </source>
</evidence>
<dbReference type="OrthoDB" id="8876749at2759"/>
<dbReference type="GO" id="GO:0001580">
    <property type="term" value="P:detection of chemical stimulus involved in sensory perception of bitter taste"/>
    <property type="evidence" value="ECO:0000318"/>
    <property type="project" value="GO_Central"/>
</dbReference>